<dbReference type="AlphaFoldDB" id="A0A3T0E8G7"/>
<evidence type="ECO:0000313" key="2">
    <source>
        <dbReference type="Proteomes" id="UP000286954"/>
    </source>
</evidence>
<sequence length="317" mass="33222">MLTATLVLALLANHATSPDDATIDGYVQSGGFDPVDADELADAINAALEGNDAARSALLPAASVDPLTMAVLALQLGEAPLERTRYRITHASVWFDASPGGARSAYSFVEVTRFNLGPAVRRSLEEAYGEDNVAPPEAFGEGPHTAWRLVTRPLRGNRALIVAAGRRTLNEDDAGREQCLGQPCLSADPGIDDLARWSAMAQADTPQNWLQPVPADGPVPPASVAHLIFDAIAEPETDGAVPSVSFVPDPDIEAVIESGLGQDAGVDASYRQHGLLDDSVSAIWERAAVLAGGVVFTATAYECARGPQFAEPGAFCP</sequence>
<reference evidence="1 2" key="1">
    <citation type="submission" date="2016-12" db="EMBL/GenBank/DDBJ databases">
        <title>The genome of dimorphic prosthecate Glycocaulis alkaliphilus 6b-8t, isolated from crude oil dictates its adaptability in petroleum environments.</title>
        <authorList>
            <person name="Wu X.-L."/>
            <person name="Geng S."/>
        </authorList>
    </citation>
    <scope>NUCLEOTIDE SEQUENCE [LARGE SCALE GENOMIC DNA]</scope>
    <source>
        <strain evidence="1 2">6B-8</strain>
    </source>
</reference>
<gene>
    <name evidence="1" type="ORF">X907_1071</name>
</gene>
<accession>A0A3T0E8G7</accession>
<evidence type="ECO:0000313" key="1">
    <source>
        <dbReference type="EMBL" id="AZU03609.1"/>
    </source>
</evidence>
<dbReference type="Proteomes" id="UP000286954">
    <property type="component" value="Chromosome"/>
</dbReference>
<keyword evidence="2" id="KW-1185">Reference proteome</keyword>
<protein>
    <submittedName>
        <fullName evidence="1">Uncharacterized protein</fullName>
    </submittedName>
</protein>
<dbReference type="EMBL" id="CP018911">
    <property type="protein sequence ID" value="AZU03609.1"/>
    <property type="molecule type" value="Genomic_DNA"/>
</dbReference>
<dbReference type="RefSeq" id="WP_127565974.1">
    <property type="nucleotide sequence ID" value="NZ_BMFB01000005.1"/>
</dbReference>
<dbReference type="KEGG" id="gak:X907_1071"/>
<organism evidence="1 2">
    <name type="scientific">Glycocaulis alkaliphilus</name>
    <dbReference type="NCBI Taxonomy" id="1434191"/>
    <lineage>
        <taxon>Bacteria</taxon>
        <taxon>Pseudomonadati</taxon>
        <taxon>Pseudomonadota</taxon>
        <taxon>Alphaproteobacteria</taxon>
        <taxon>Maricaulales</taxon>
        <taxon>Maricaulaceae</taxon>
        <taxon>Glycocaulis</taxon>
    </lineage>
</organism>
<dbReference type="OrthoDB" id="964913at2"/>
<proteinExistence type="predicted"/>
<name>A0A3T0E8G7_9PROT</name>